<dbReference type="EMBL" id="GBRH01229840">
    <property type="protein sequence ID" value="JAD68055.1"/>
    <property type="molecule type" value="Transcribed_RNA"/>
</dbReference>
<evidence type="ECO:0000313" key="1">
    <source>
        <dbReference type="EMBL" id="JAD68055.1"/>
    </source>
</evidence>
<proteinExistence type="predicted"/>
<accession>A0A0A9C3U4</accession>
<reference evidence="1" key="1">
    <citation type="submission" date="2014-09" db="EMBL/GenBank/DDBJ databases">
        <authorList>
            <person name="Magalhaes I.L.F."/>
            <person name="Oliveira U."/>
            <person name="Santos F.R."/>
            <person name="Vidigal T.H.D.A."/>
            <person name="Brescovit A.D."/>
            <person name="Santos A.J."/>
        </authorList>
    </citation>
    <scope>NUCLEOTIDE SEQUENCE</scope>
    <source>
        <tissue evidence="1">Shoot tissue taken approximately 20 cm above the soil surface</tissue>
    </source>
</reference>
<reference evidence="1" key="2">
    <citation type="journal article" date="2015" name="Data Brief">
        <title>Shoot transcriptome of the giant reed, Arundo donax.</title>
        <authorList>
            <person name="Barrero R.A."/>
            <person name="Guerrero F.D."/>
            <person name="Moolhuijzen P."/>
            <person name="Goolsby J.A."/>
            <person name="Tidwell J."/>
            <person name="Bellgard S.E."/>
            <person name="Bellgard M.I."/>
        </authorList>
    </citation>
    <scope>NUCLEOTIDE SEQUENCE</scope>
    <source>
        <tissue evidence="1">Shoot tissue taken approximately 20 cm above the soil surface</tissue>
    </source>
</reference>
<sequence>MLGYPNNPIRIWIRIRDRSILRYAIFLKTPIQ</sequence>
<name>A0A0A9C3U4_ARUDO</name>
<organism evidence="1">
    <name type="scientific">Arundo donax</name>
    <name type="common">Giant reed</name>
    <name type="synonym">Donax arundinaceus</name>
    <dbReference type="NCBI Taxonomy" id="35708"/>
    <lineage>
        <taxon>Eukaryota</taxon>
        <taxon>Viridiplantae</taxon>
        <taxon>Streptophyta</taxon>
        <taxon>Embryophyta</taxon>
        <taxon>Tracheophyta</taxon>
        <taxon>Spermatophyta</taxon>
        <taxon>Magnoliopsida</taxon>
        <taxon>Liliopsida</taxon>
        <taxon>Poales</taxon>
        <taxon>Poaceae</taxon>
        <taxon>PACMAD clade</taxon>
        <taxon>Arundinoideae</taxon>
        <taxon>Arundineae</taxon>
        <taxon>Arundo</taxon>
    </lineage>
</organism>
<protein>
    <submittedName>
        <fullName evidence="1">Uncharacterized protein</fullName>
    </submittedName>
</protein>
<dbReference type="AlphaFoldDB" id="A0A0A9C3U4"/>